<sequence>MRNHNHFSTCLLKKKKKSNASNRKKKKNNEDNDTNKIFSRSMFDSSPTHHNTIKSADILQNEMSSDLPTFGIYITN</sequence>
<accession>A0A6G0VWB7</accession>
<evidence type="ECO:0000313" key="2">
    <source>
        <dbReference type="EMBL" id="KAF0708904.1"/>
    </source>
</evidence>
<evidence type="ECO:0000256" key="1">
    <source>
        <dbReference type="SAM" id="MobiDB-lite"/>
    </source>
</evidence>
<dbReference type="EMBL" id="VUJU01012055">
    <property type="protein sequence ID" value="KAF0708904.1"/>
    <property type="molecule type" value="Genomic_DNA"/>
</dbReference>
<name>A0A6G0VWB7_APHCR</name>
<feature type="compositionally biased region" description="Basic residues" evidence="1">
    <location>
        <begin position="12"/>
        <end position="27"/>
    </location>
</feature>
<dbReference type="AlphaFoldDB" id="A0A6G0VWB7"/>
<gene>
    <name evidence="2" type="ORF">FWK35_00039125</name>
</gene>
<feature type="region of interest" description="Disordered" evidence="1">
    <location>
        <begin position="1"/>
        <end position="49"/>
    </location>
</feature>
<proteinExistence type="predicted"/>
<organism evidence="2 3">
    <name type="scientific">Aphis craccivora</name>
    <name type="common">Cowpea aphid</name>
    <dbReference type="NCBI Taxonomy" id="307492"/>
    <lineage>
        <taxon>Eukaryota</taxon>
        <taxon>Metazoa</taxon>
        <taxon>Ecdysozoa</taxon>
        <taxon>Arthropoda</taxon>
        <taxon>Hexapoda</taxon>
        <taxon>Insecta</taxon>
        <taxon>Pterygota</taxon>
        <taxon>Neoptera</taxon>
        <taxon>Paraneoptera</taxon>
        <taxon>Hemiptera</taxon>
        <taxon>Sternorrhyncha</taxon>
        <taxon>Aphidomorpha</taxon>
        <taxon>Aphidoidea</taxon>
        <taxon>Aphididae</taxon>
        <taxon>Aphidini</taxon>
        <taxon>Aphis</taxon>
        <taxon>Aphis</taxon>
    </lineage>
</organism>
<evidence type="ECO:0000313" key="3">
    <source>
        <dbReference type="Proteomes" id="UP000478052"/>
    </source>
</evidence>
<comment type="caution">
    <text evidence="2">The sequence shown here is derived from an EMBL/GenBank/DDBJ whole genome shotgun (WGS) entry which is preliminary data.</text>
</comment>
<protein>
    <submittedName>
        <fullName evidence="2">Uncharacterized protein</fullName>
    </submittedName>
</protein>
<keyword evidence="3" id="KW-1185">Reference proteome</keyword>
<dbReference type="Proteomes" id="UP000478052">
    <property type="component" value="Unassembled WGS sequence"/>
</dbReference>
<reference evidence="2 3" key="1">
    <citation type="submission" date="2019-08" db="EMBL/GenBank/DDBJ databases">
        <title>Whole genome of Aphis craccivora.</title>
        <authorList>
            <person name="Voronova N.V."/>
            <person name="Shulinski R.S."/>
            <person name="Bandarenka Y.V."/>
            <person name="Zhorov D.G."/>
            <person name="Warner D."/>
        </authorList>
    </citation>
    <scope>NUCLEOTIDE SEQUENCE [LARGE SCALE GENOMIC DNA]</scope>
    <source>
        <strain evidence="2">180601</strain>
        <tissue evidence="2">Whole Body</tissue>
    </source>
</reference>